<dbReference type="GO" id="GO:0006310">
    <property type="term" value="P:DNA recombination"/>
    <property type="evidence" value="ECO:0007669"/>
    <property type="project" value="TreeGrafter"/>
</dbReference>
<feature type="compositionally biased region" description="Polar residues" evidence="2">
    <location>
        <begin position="46"/>
        <end position="58"/>
    </location>
</feature>
<dbReference type="PANTHER" id="PTHR28527:SF1">
    <property type="entry name" value="SWI5-DEPENDENT RECOMBINATION DNA REPAIR PROTEIN 1"/>
    <property type="match status" value="1"/>
</dbReference>
<name>A0A9N9KKU9_9HELO</name>
<reference evidence="3" key="1">
    <citation type="submission" date="2021-07" db="EMBL/GenBank/DDBJ databases">
        <authorList>
            <person name="Durling M."/>
        </authorList>
    </citation>
    <scope>NUCLEOTIDE SEQUENCE</scope>
</reference>
<dbReference type="PANTHER" id="PTHR28527">
    <property type="entry name" value="MATING-TYPE SWITCHING PROTEIN SWI2-RELATED"/>
    <property type="match status" value="1"/>
</dbReference>
<feature type="region of interest" description="Disordered" evidence="2">
    <location>
        <begin position="1"/>
        <end position="89"/>
    </location>
</feature>
<feature type="compositionally biased region" description="Acidic residues" evidence="2">
    <location>
        <begin position="193"/>
        <end position="211"/>
    </location>
</feature>
<dbReference type="OrthoDB" id="27934at2759"/>
<organism evidence="3 4">
    <name type="scientific">Hymenoscyphus fraxineus</name>
    <dbReference type="NCBI Taxonomy" id="746836"/>
    <lineage>
        <taxon>Eukaryota</taxon>
        <taxon>Fungi</taxon>
        <taxon>Dikarya</taxon>
        <taxon>Ascomycota</taxon>
        <taxon>Pezizomycotina</taxon>
        <taxon>Leotiomycetes</taxon>
        <taxon>Helotiales</taxon>
        <taxon>Helotiaceae</taxon>
        <taxon>Hymenoscyphus</taxon>
    </lineage>
</organism>
<keyword evidence="1" id="KW-0175">Coiled coil</keyword>
<dbReference type="EMBL" id="CAJVRL010000001">
    <property type="protein sequence ID" value="CAG8949119.1"/>
    <property type="molecule type" value="Genomic_DNA"/>
</dbReference>
<dbReference type="AlphaFoldDB" id="A0A9N9KKU9"/>
<dbReference type="Proteomes" id="UP000696280">
    <property type="component" value="Unassembled WGS sequence"/>
</dbReference>
<evidence type="ECO:0000256" key="2">
    <source>
        <dbReference type="SAM" id="MobiDB-lite"/>
    </source>
</evidence>
<evidence type="ECO:0000313" key="3">
    <source>
        <dbReference type="EMBL" id="CAG8949119.1"/>
    </source>
</evidence>
<comment type="caution">
    <text evidence="3">The sequence shown here is derived from an EMBL/GenBank/DDBJ whole genome shotgun (WGS) entry which is preliminary data.</text>
</comment>
<proteinExistence type="predicted"/>
<dbReference type="Gene3D" id="6.10.140.1020">
    <property type="match status" value="1"/>
</dbReference>
<protein>
    <recommendedName>
        <fullName evidence="5">DNA repair protein Dds20/Sfr1</fullName>
    </recommendedName>
</protein>
<feature type="compositionally biased region" description="Low complexity" evidence="2">
    <location>
        <begin position="66"/>
        <end position="76"/>
    </location>
</feature>
<gene>
    <name evidence="3" type="ORF">HYFRA_00002248</name>
</gene>
<keyword evidence="4" id="KW-1185">Reference proteome</keyword>
<sequence>MSTPAAKRRRIDDASKTLSKPFRSPFKTPFKSPVKAQDGTTTTPTSKQLTPASKTVLSNNPPRLPTTPLNLNRTPRSATRKKQFSSPISTAVLNADPAIAPLLKTQRDLERELKELKEELDTAEQARKIERESNGGEVDGELKVLIEKWRGASREAAEEMFGRVRDRVNRMGGPRAWKEMQKKQQDFQGQWENEQDINVDDEDDEDEDDEEAKERAKRKRELYDQYDIEIETENEKSQREKGLGDTGERPGEEDEFTMAMMLRTLNVDLDVIGYDRDQQRWVD</sequence>
<feature type="compositionally biased region" description="Basic and acidic residues" evidence="2">
    <location>
        <begin position="233"/>
        <end position="250"/>
    </location>
</feature>
<feature type="coiled-coil region" evidence="1">
    <location>
        <begin position="99"/>
        <end position="133"/>
    </location>
</feature>
<evidence type="ECO:0000313" key="4">
    <source>
        <dbReference type="Proteomes" id="UP000696280"/>
    </source>
</evidence>
<evidence type="ECO:0000256" key="1">
    <source>
        <dbReference type="SAM" id="Coils"/>
    </source>
</evidence>
<feature type="compositionally biased region" description="Basic and acidic residues" evidence="2">
    <location>
        <begin position="176"/>
        <end position="185"/>
    </location>
</feature>
<evidence type="ECO:0008006" key="5">
    <source>
        <dbReference type="Google" id="ProtNLM"/>
    </source>
</evidence>
<accession>A0A9N9KKU9</accession>
<feature type="region of interest" description="Disordered" evidence="2">
    <location>
        <begin position="172"/>
        <end position="254"/>
    </location>
</feature>